<dbReference type="RefSeq" id="XP_066698357.1">
    <property type="nucleotide sequence ID" value="XM_066845959.1"/>
</dbReference>
<dbReference type="GeneID" id="92079021"/>
<dbReference type="EMBL" id="JAQQWE010000006">
    <property type="protein sequence ID" value="KAK7948851.1"/>
    <property type="molecule type" value="Genomic_DNA"/>
</dbReference>
<evidence type="ECO:0000313" key="1">
    <source>
        <dbReference type="EMBL" id="KAK7948851.1"/>
    </source>
</evidence>
<name>A0ABR1Q9T8_9PEZI</name>
<organism evidence="1 2">
    <name type="scientific">Apiospora aurea</name>
    <dbReference type="NCBI Taxonomy" id="335848"/>
    <lineage>
        <taxon>Eukaryota</taxon>
        <taxon>Fungi</taxon>
        <taxon>Dikarya</taxon>
        <taxon>Ascomycota</taxon>
        <taxon>Pezizomycotina</taxon>
        <taxon>Sordariomycetes</taxon>
        <taxon>Xylariomycetidae</taxon>
        <taxon>Amphisphaeriales</taxon>
        <taxon>Apiosporaceae</taxon>
        <taxon>Apiospora</taxon>
    </lineage>
</organism>
<protein>
    <submittedName>
        <fullName evidence="1">Uncharacterized protein</fullName>
    </submittedName>
</protein>
<sequence length="255" mass="29795">MSFIGVSYHDRRIYIPKPPTWQEMLVKVSQSFSLNDDQARQLRVLYRPDICDESSPLFLGQSHRYMDRRRPARWHDERQEGRSRVLLSFWEGEAFSTETESTSLNKADRLDSFNPSQPYAFLQHCHEALAFEKFIGRLDTVLEELSLTPAMRTEFVVYWLPAFRRIRDRGQHIKFTFVPQETFAKAAVLKISGVSGPPKAFSRVFMLFSAVDPARNEPTMDTPMDWVRHVGQDREAMQDPDAFRVLEWGGMELRD</sequence>
<evidence type="ECO:0000313" key="2">
    <source>
        <dbReference type="Proteomes" id="UP001391051"/>
    </source>
</evidence>
<reference evidence="1 2" key="1">
    <citation type="submission" date="2023-01" db="EMBL/GenBank/DDBJ databases">
        <title>Analysis of 21 Apiospora genomes using comparative genomics revels a genus with tremendous synthesis potential of carbohydrate active enzymes and secondary metabolites.</title>
        <authorList>
            <person name="Sorensen T."/>
        </authorList>
    </citation>
    <scope>NUCLEOTIDE SEQUENCE [LARGE SCALE GENOMIC DNA]</scope>
    <source>
        <strain evidence="1 2">CBS 24483</strain>
    </source>
</reference>
<dbReference type="Proteomes" id="UP001391051">
    <property type="component" value="Unassembled WGS sequence"/>
</dbReference>
<accession>A0ABR1Q9T8</accession>
<keyword evidence="2" id="KW-1185">Reference proteome</keyword>
<proteinExistence type="predicted"/>
<gene>
    <name evidence="1" type="ORF">PG986_009737</name>
</gene>
<comment type="caution">
    <text evidence="1">The sequence shown here is derived from an EMBL/GenBank/DDBJ whole genome shotgun (WGS) entry which is preliminary data.</text>
</comment>